<accession>H1VBB9</accession>
<feature type="region of interest" description="Disordered" evidence="1">
    <location>
        <begin position="58"/>
        <end position="79"/>
    </location>
</feature>
<gene>
    <name evidence="2" type="ORF">CH063_08832</name>
</gene>
<proteinExistence type="predicted"/>
<dbReference type="HOGENOM" id="CLU_2605900_0_0_1"/>
<dbReference type="Proteomes" id="UP000007174">
    <property type="component" value="Unassembled WGS sequence"/>
</dbReference>
<dbReference type="EMBL" id="CACQ02002498">
    <property type="protein sequence ID" value="CCF37522.1"/>
    <property type="molecule type" value="Genomic_DNA"/>
</dbReference>
<protein>
    <submittedName>
        <fullName evidence="2">Uncharacterized protein</fullName>
    </submittedName>
</protein>
<dbReference type="VEuPathDB" id="FungiDB:CH63R_09151"/>
<reference evidence="3" key="1">
    <citation type="journal article" date="2012" name="Nat. Genet.">
        <title>Lifestyle transitions in plant pathogenic Colletotrichum fungi deciphered by genome and transcriptome analyses.</title>
        <authorList>
            <person name="O'Connell R.J."/>
            <person name="Thon M.R."/>
            <person name="Hacquard S."/>
            <person name="Amyotte S.G."/>
            <person name="Kleemann J."/>
            <person name="Torres M.F."/>
            <person name="Damm U."/>
            <person name="Buiate E.A."/>
            <person name="Epstein L."/>
            <person name="Alkan N."/>
            <person name="Altmueller J."/>
            <person name="Alvarado-Balderrama L."/>
            <person name="Bauser C.A."/>
            <person name="Becker C."/>
            <person name="Birren B.W."/>
            <person name="Chen Z."/>
            <person name="Choi J."/>
            <person name="Crouch J.A."/>
            <person name="Duvick J.P."/>
            <person name="Farman M.A."/>
            <person name="Gan P."/>
            <person name="Heiman D."/>
            <person name="Henrissat B."/>
            <person name="Howard R.J."/>
            <person name="Kabbage M."/>
            <person name="Koch C."/>
            <person name="Kracher B."/>
            <person name="Kubo Y."/>
            <person name="Law A.D."/>
            <person name="Lebrun M.-H."/>
            <person name="Lee Y.-H."/>
            <person name="Miyara I."/>
            <person name="Moore N."/>
            <person name="Neumann U."/>
            <person name="Nordstroem K."/>
            <person name="Panaccione D.G."/>
            <person name="Panstruga R."/>
            <person name="Place M."/>
            <person name="Proctor R.H."/>
            <person name="Prusky D."/>
            <person name="Rech G."/>
            <person name="Reinhardt R."/>
            <person name="Rollins J.A."/>
            <person name="Rounsley S."/>
            <person name="Schardl C.L."/>
            <person name="Schwartz D.C."/>
            <person name="Shenoy N."/>
            <person name="Shirasu K."/>
            <person name="Sikhakolli U.R."/>
            <person name="Stueber K."/>
            <person name="Sukno S.A."/>
            <person name="Sweigard J.A."/>
            <person name="Takano Y."/>
            <person name="Takahara H."/>
            <person name="Trail F."/>
            <person name="van der Does H.C."/>
            <person name="Voll L.M."/>
            <person name="Will I."/>
            <person name="Young S."/>
            <person name="Zeng Q."/>
            <person name="Zhang J."/>
            <person name="Zhou S."/>
            <person name="Dickman M.B."/>
            <person name="Schulze-Lefert P."/>
            <person name="Ver Loren van Themaat E."/>
            <person name="Ma L.-J."/>
            <person name="Vaillancourt L.J."/>
        </authorList>
    </citation>
    <scope>NUCLEOTIDE SEQUENCE [LARGE SCALE GENOMIC DNA]</scope>
    <source>
        <strain evidence="3">IMI 349063</strain>
    </source>
</reference>
<name>H1VBB9_COLHI</name>
<evidence type="ECO:0000256" key="1">
    <source>
        <dbReference type="SAM" id="MobiDB-lite"/>
    </source>
</evidence>
<evidence type="ECO:0000313" key="2">
    <source>
        <dbReference type="EMBL" id="CCF37522.1"/>
    </source>
</evidence>
<organism evidence="2 3">
    <name type="scientific">Colletotrichum higginsianum (strain IMI 349063)</name>
    <name type="common">Crucifer anthracnose fungus</name>
    <dbReference type="NCBI Taxonomy" id="759273"/>
    <lineage>
        <taxon>Eukaryota</taxon>
        <taxon>Fungi</taxon>
        <taxon>Dikarya</taxon>
        <taxon>Ascomycota</taxon>
        <taxon>Pezizomycotina</taxon>
        <taxon>Sordariomycetes</taxon>
        <taxon>Hypocreomycetidae</taxon>
        <taxon>Glomerellales</taxon>
        <taxon>Glomerellaceae</taxon>
        <taxon>Colletotrichum</taxon>
        <taxon>Colletotrichum destructivum species complex</taxon>
    </lineage>
</organism>
<sequence length="79" mass="8723">MLSTSKPQSQRKLDETASSRCCADTGELLCYRLPPLFARQSLFSEAIENKASFRHIEEPSGGIKDLTAPFKEYPAGDGE</sequence>
<evidence type="ECO:0000313" key="3">
    <source>
        <dbReference type="Proteomes" id="UP000007174"/>
    </source>
</evidence>
<dbReference type="AlphaFoldDB" id="H1VBB9"/>